<dbReference type="PANTHER" id="PTHR43063:SF1">
    <property type="entry name" value="4FE-4S CLUSTER CONTAINING PARA FAMILY ATPASE PROTEIN"/>
    <property type="match status" value="1"/>
</dbReference>
<dbReference type="PANTHER" id="PTHR43063">
    <property type="entry name" value="4FE-4S CLUSTER CONTAINING PARA FAMILY ATPASE PROTEIN"/>
    <property type="match status" value="1"/>
</dbReference>
<comment type="caution">
    <text evidence="5">The sequence shown here is derived from an EMBL/GenBank/DDBJ whole genome shotgun (WGS) entry which is preliminary data.</text>
</comment>
<dbReference type="PROSITE" id="PS00198">
    <property type="entry name" value="4FE4S_FER_1"/>
    <property type="match status" value="1"/>
</dbReference>
<dbReference type="InterPro" id="IPR017900">
    <property type="entry name" value="4Fe4S_Fe_S_CS"/>
</dbReference>
<name>A0A5D8QBS1_9THEO</name>
<keyword evidence="1" id="KW-0479">Metal-binding</keyword>
<keyword evidence="3" id="KW-0411">Iron-sulfur</keyword>
<dbReference type="SUPFAM" id="SSF54862">
    <property type="entry name" value="4Fe-4S ferredoxins"/>
    <property type="match status" value="1"/>
</dbReference>
<keyword evidence="2" id="KW-0408">Iron</keyword>
<proteinExistence type="predicted"/>
<dbReference type="InterPro" id="IPR017896">
    <property type="entry name" value="4Fe4S_Fe-S-bd"/>
</dbReference>
<evidence type="ECO:0000256" key="2">
    <source>
        <dbReference type="ARBA" id="ARBA00023004"/>
    </source>
</evidence>
<organism evidence="5 6">
    <name type="scientific">Calorimonas adulescens</name>
    <dbReference type="NCBI Taxonomy" id="2606906"/>
    <lineage>
        <taxon>Bacteria</taxon>
        <taxon>Bacillati</taxon>
        <taxon>Bacillota</taxon>
        <taxon>Clostridia</taxon>
        <taxon>Thermoanaerobacterales</taxon>
        <taxon>Thermoanaerobacteraceae</taxon>
        <taxon>Calorimonas</taxon>
    </lineage>
</organism>
<dbReference type="GO" id="GO:0051536">
    <property type="term" value="F:iron-sulfur cluster binding"/>
    <property type="evidence" value="ECO:0007669"/>
    <property type="project" value="UniProtKB-KW"/>
</dbReference>
<keyword evidence="6" id="KW-1185">Reference proteome</keyword>
<dbReference type="Pfam" id="PF00037">
    <property type="entry name" value="Fer4"/>
    <property type="match status" value="2"/>
</dbReference>
<evidence type="ECO:0000259" key="4">
    <source>
        <dbReference type="PROSITE" id="PS51379"/>
    </source>
</evidence>
<feature type="domain" description="4Fe-4S ferredoxin-type" evidence="4">
    <location>
        <begin position="60"/>
        <end position="90"/>
    </location>
</feature>
<dbReference type="InterPro" id="IPR027417">
    <property type="entry name" value="P-loop_NTPase"/>
</dbReference>
<evidence type="ECO:0000256" key="3">
    <source>
        <dbReference type="ARBA" id="ARBA00023014"/>
    </source>
</evidence>
<dbReference type="AlphaFoldDB" id="A0A5D8QBS1"/>
<dbReference type="Proteomes" id="UP000322976">
    <property type="component" value="Unassembled WGS sequence"/>
</dbReference>
<protein>
    <submittedName>
        <fullName evidence="5">P-loop NTPase</fullName>
    </submittedName>
</protein>
<dbReference type="GO" id="GO:0046872">
    <property type="term" value="F:metal ion binding"/>
    <property type="evidence" value="ECO:0007669"/>
    <property type="project" value="UniProtKB-KW"/>
</dbReference>
<accession>A0A5D8QBS1</accession>
<reference evidence="5 6" key="1">
    <citation type="submission" date="2019-08" db="EMBL/GenBank/DDBJ databases">
        <title>Calorimonas adulescens gen. nov., sp. nov., an anaerobic thermophilic bacterium from Sakhalin hot spring.</title>
        <authorList>
            <person name="Khomyakova M.A."/>
            <person name="Merkel A.Y."/>
            <person name="Novikov A."/>
            <person name="Bonch-Osmolovskaya E.A."/>
            <person name="Slobodkin A.I."/>
        </authorList>
    </citation>
    <scope>NUCLEOTIDE SEQUENCE [LARGE SCALE GENOMIC DNA]</scope>
    <source>
        <strain evidence="5 6">A05MB</strain>
    </source>
</reference>
<dbReference type="InterPro" id="IPR002586">
    <property type="entry name" value="CobQ/CobB/MinD/ParA_Nub-bd_dom"/>
</dbReference>
<gene>
    <name evidence="5" type="ORF">FWJ32_11155</name>
</gene>
<sequence>MIMAKISILSGKGGTGKTFVATNLVRVLPNVTYIDCDIEEPNGRIFLNPIITDINDVYTKVPLIDDNRCERCGICSKACRFGALINLGREILILDHLCHSCEACYEMCPMNAITMANRKIGEISIGVSRGIDFIEGRLNPGKPSGVPVIKQINILIKSIDIAIVDSPPGTSCSVVNTIEDSDLCILVTEPTPFGLHDLKLAVELVKEMDIPMAVIINKSGSDNQIIYNYCMKNDIKVLMEIPYDKKIAELYSRGTLIAEVDLTYEKMFVDLAEKILELIENEAAGNSEW</sequence>
<dbReference type="Gene3D" id="3.40.50.300">
    <property type="entry name" value="P-loop containing nucleotide triphosphate hydrolases"/>
    <property type="match status" value="1"/>
</dbReference>
<dbReference type="PROSITE" id="PS51379">
    <property type="entry name" value="4FE4S_FER_2"/>
    <property type="match status" value="2"/>
</dbReference>
<evidence type="ECO:0000256" key="1">
    <source>
        <dbReference type="ARBA" id="ARBA00022723"/>
    </source>
</evidence>
<dbReference type="EMBL" id="VTPS01000020">
    <property type="protein sequence ID" value="TZE80983.1"/>
    <property type="molecule type" value="Genomic_DNA"/>
</dbReference>
<feature type="domain" description="4Fe-4S ferredoxin-type" evidence="4">
    <location>
        <begin position="91"/>
        <end position="118"/>
    </location>
</feature>
<dbReference type="Pfam" id="PF01656">
    <property type="entry name" value="CbiA"/>
    <property type="match status" value="1"/>
</dbReference>
<evidence type="ECO:0000313" key="5">
    <source>
        <dbReference type="EMBL" id="TZE80983.1"/>
    </source>
</evidence>
<dbReference type="Gene3D" id="3.30.70.20">
    <property type="match status" value="1"/>
</dbReference>
<evidence type="ECO:0000313" key="6">
    <source>
        <dbReference type="Proteomes" id="UP000322976"/>
    </source>
</evidence>
<dbReference type="SUPFAM" id="SSF52540">
    <property type="entry name" value="P-loop containing nucleoside triphosphate hydrolases"/>
    <property type="match status" value="1"/>
</dbReference>